<feature type="domain" description="FAD-binding PCMH-type" evidence="10">
    <location>
        <begin position="68"/>
        <end position="248"/>
    </location>
</feature>
<dbReference type="InterPro" id="IPR006094">
    <property type="entry name" value="Oxid_FAD_bind_N"/>
</dbReference>
<accession>A0AAV1CNA4</accession>
<dbReference type="Pfam" id="PF22906">
    <property type="entry name" value="GULLO2-like_3rd"/>
    <property type="match status" value="1"/>
</dbReference>
<dbReference type="GO" id="GO:0050105">
    <property type="term" value="F:L-gulonolactone oxidase activity"/>
    <property type="evidence" value="ECO:0007669"/>
    <property type="project" value="UniProtKB-EC"/>
</dbReference>
<dbReference type="InterPro" id="IPR016166">
    <property type="entry name" value="FAD-bd_PCMH"/>
</dbReference>
<dbReference type="PANTHER" id="PTHR13878:SF67">
    <property type="entry name" value="L-GULONOLACTONE OXIDASE 5"/>
    <property type="match status" value="1"/>
</dbReference>
<dbReference type="AlphaFoldDB" id="A0AAV1CNA4"/>
<keyword evidence="7" id="KW-0560">Oxidoreductase</keyword>
<evidence type="ECO:0000256" key="6">
    <source>
        <dbReference type="ARBA" id="ARBA00022729"/>
    </source>
</evidence>
<dbReference type="InterPro" id="IPR010030">
    <property type="entry name" value="GULO_Plant"/>
</dbReference>
<evidence type="ECO:0000256" key="8">
    <source>
        <dbReference type="ARBA" id="ARBA00048083"/>
    </source>
</evidence>
<gene>
    <name evidence="11" type="ORF">OLC1_LOCUS7464</name>
</gene>
<dbReference type="InterPro" id="IPR050432">
    <property type="entry name" value="FAD-linked_Oxidoreductases_BP"/>
</dbReference>
<dbReference type="EC" id="1.1.3.8" evidence="4"/>
<dbReference type="EMBL" id="OX459119">
    <property type="protein sequence ID" value="CAI9096800.1"/>
    <property type="molecule type" value="Genomic_DNA"/>
</dbReference>
<keyword evidence="9" id="KW-1133">Transmembrane helix</keyword>
<dbReference type="GO" id="GO:0016020">
    <property type="term" value="C:membrane"/>
    <property type="evidence" value="ECO:0007669"/>
    <property type="project" value="InterPro"/>
</dbReference>
<proteinExistence type="inferred from homology"/>
<dbReference type="Pfam" id="PF01565">
    <property type="entry name" value="FAD_binding_4"/>
    <property type="match status" value="1"/>
</dbReference>
<dbReference type="InterPro" id="IPR016169">
    <property type="entry name" value="FAD-bd_PCMH_sub2"/>
</dbReference>
<evidence type="ECO:0000256" key="7">
    <source>
        <dbReference type="ARBA" id="ARBA00023002"/>
    </source>
</evidence>
<dbReference type="SUPFAM" id="SSF56176">
    <property type="entry name" value="FAD-binding/transporter-associated domain-like"/>
    <property type="match status" value="1"/>
</dbReference>
<dbReference type="GO" id="GO:0071949">
    <property type="term" value="F:FAD binding"/>
    <property type="evidence" value="ECO:0007669"/>
    <property type="project" value="InterPro"/>
</dbReference>
<evidence type="ECO:0000256" key="3">
    <source>
        <dbReference type="ARBA" id="ARBA00005466"/>
    </source>
</evidence>
<keyword evidence="9" id="KW-0472">Membrane</keyword>
<evidence type="ECO:0000256" key="5">
    <source>
        <dbReference type="ARBA" id="ARBA00022644"/>
    </source>
</evidence>
<evidence type="ECO:0000259" key="10">
    <source>
        <dbReference type="PROSITE" id="PS51387"/>
    </source>
</evidence>
<comment type="catalytic activity">
    <reaction evidence="8">
        <text>L-gulono-1,4-lactone + O2 = L-ascorbate + H2O2 + H(+)</text>
        <dbReference type="Rhea" id="RHEA:32363"/>
        <dbReference type="ChEBI" id="CHEBI:15378"/>
        <dbReference type="ChEBI" id="CHEBI:15379"/>
        <dbReference type="ChEBI" id="CHEBI:16240"/>
        <dbReference type="ChEBI" id="CHEBI:17587"/>
        <dbReference type="ChEBI" id="CHEBI:38290"/>
        <dbReference type="EC" id="1.1.3.8"/>
    </reaction>
</comment>
<keyword evidence="12" id="KW-1185">Reference proteome</keyword>
<evidence type="ECO:0000256" key="9">
    <source>
        <dbReference type="SAM" id="Phobius"/>
    </source>
</evidence>
<dbReference type="Pfam" id="PF04030">
    <property type="entry name" value="ALO"/>
    <property type="match status" value="1"/>
</dbReference>
<comment type="cofactor">
    <cofactor evidence="1">
        <name>FAD</name>
        <dbReference type="ChEBI" id="CHEBI:57692"/>
    </cofactor>
</comment>
<dbReference type="InterPro" id="IPR036318">
    <property type="entry name" value="FAD-bd_PCMH-like_sf"/>
</dbReference>
<comment type="similarity">
    <text evidence="3">Belongs to the oxygen-dependent FAD-linked oxidoreductase family.</text>
</comment>
<keyword evidence="9" id="KW-0812">Transmembrane</keyword>
<evidence type="ECO:0000313" key="11">
    <source>
        <dbReference type="EMBL" id="CAI9096800.1"/>
    </source>
</evidence>
<keyword evidence="6" id="KW-0732">Signal</keyword>
<evidence type="ECO:0000256" key="4">
    <source>
        <dbReference type="ARBA" id="ARBA00013121"/>
    </source>
</evidence>
<dbReference type="PANTHER" id="PTHR13878">
    <property type="entry name" value="GULONOLACTONE OXIDASE"/>
    <property type="match status" value="1"/>
</dbReference>
<sequence>MTNHQTKSHKGFSKIVVITTSYNLICFAALLLVVEVKSSPPGDPIKCYSSGNTDCTITNAYATFPDRSICRAPQVFYPSTEEELISVIANATSQKKKMKIATSTSHSVPKLSCPDGEDDVLISTKYLNKTARIDPVAMTITVESGMILRDLINVSATAGLAIPHVPYWWGLTVGGILGTGSHGSSLWGLGSCVHDYVIGLRIVSPAGADEGYAKVRTLEKGDPELDAVKVSLGVLGVISQVTLRLEPLFKRSISYVGKNDSDIEDQVSTFGKEHEFGDIMWLPSQNKVVYRIDDRVSPDTPGNGLFDFLGFRSIPLHHILYPRTQEESEESAGLSAGKCAAYGGGLTQNGFRAKSIRAIHFVVAKEKIKRKCEIAQSRYHMAMELAYGLTNDGTSFTGYPVVGYNNRLQSSGLCFDSPEDDLQTACNWDPRIKGFFFFEIGISISLSNAKNFIQDVKKLVALQPEAFCGIDIYTGILMRYVKGSSAYLGKDEDSLEFDIIYYRSKDPMTPRLHQDFYEELVQIALFQYGGVPHWGKNNNMAFAGAINKYKNSSAFLKVKQLFDPLGLFSNEWTDQILGLKDGINSMKEGCALEGLCICEEDIHCAPKKGYFCRPGKIYKNARVCAPSLSNEIAYV</sequence>
<name>A0AAV1CNA4_OLDCO</name>
<dbReference type="Gene3D" id="3.30.465.10">
    <property type="match status" value="1"/>
</dbReference>
<comment type="pathway">
    <text evidence="2">Cofactor biosynthesis; L-ascorbate biosynthesis.</text>
</comment>
<evidence type="ECO:0000256" key="1">
    <source>
        <dbReference type="ARBA" id="ARBA00001974"/>
    </source>
</evidence>
<evidence type="ECO:0000256" key="2">
    <source>
        <dbReference type="ARBA" id="ARBA00005147"/>
    </source>
</evidence>
<dbReference type="InterPro" id="IPR055154">
    <property type="entry name" value="GULLO2-like_C"/>
</dbReference>
<dbReference type="PROSITE" id="PS51387">
    <property type="entry name" value="FAD_PCMH"/>
    <property type="match status" value="1"/>
</dbReference>
<dbReference type="FunFam" id="3.30.465.10:FF:000033">
    <property type="entry name" value="L-gulonolactone oxidase 5"/>
    <property type="match status" value="1"/>
</dbReference>
<protein>
    <recommendedName>
        <fullName evidence="4">L-gulonolactone oxidase</fullName>
        <ecNumber evidence="4">1.1.3.8</ecNumber>
    </recommendedName>
</protein>
<keyword evidence="5" id="KW-0060">Ascorbate biosynthesis</keyword>
<evidence type="ECO:0000313" key="12">
    <source>
        <dbReference type="Proteomes" id="UP001161247"/>
    </source>
</evidence>
<organism evidence="11 12">
    <name type="scientific">Oldenlandia corymbosa var. corymbosa</name>
    <dbReference type="NCBI Taxonomy" id="529605"/>
    <lineage>
        <taxon>Eukaryota</taxon>
        <taxon>Viridiplantae</taxon>
        <taxon>Streptophyta</taxon>
        <taxon>Embryophyta</taxon>
        <taxon>Tracheophyta</taxon>
        <taxon>Spermatophyta</taxon>
        <taxon>Magnoliopsida</taxon>
        <taxon>eudicotyledons</taxon>
        <taxon>Gunneridae</taxon>
        <taxon>Pentapetalae</taxon>
        <taxon>asterids</taxon>
        <taxon>lamiids</taxon>
        <taxon>Gentianales</taxon>
        <taxon>Rubiaceae</taxon>
        <taxon>Rubioideae</taxon>
        <taxon>Spermacoceae</taxon>
        <taxon>Hedyotis-Oldenlandia complex</taxon>
        <taxon>Oldenlandia</taxon>
    </lineage>
</organism>
<dbReference type="Gene3D" id="3.30.70.2520">
    <property type="match status" value="1"/>
</dbReference>
<dbReference type="GO" id="GO:0019853">
    <property type="term" value="P:L-ascorbic acid biosynthetic process"/>
    <property type="evidence" value="ECO:0007669"/>
    <property type="project" value="UniProtKB-KW"/>
</dbReference>
<feature type="transmembrane region" description="Helical" evidence="9">
    <location>
        <begin position="12"/>
        <end position="34"/>
    </location>
</feature>
<dbReference type="Proteomes" id="UP001161247">
    <property type="component" value="Chromosome 2"/>
</dbReference>
<dbReference type="InterPro" id="IPR007173">
    <property type="entry name" value="ALO_C"/>
</dbReference>
<dbReference type="NCBIfam" id="TIGR01677">
    <property type="entry name" value="pln_FAD_oxido"/>
    <property type="match status" value="1"/>
</dbReference>
<reference evidence="11" key="1">
    <citation type="submission" date="2023-03" db="EMBL/GenBank/DDBJ databases">
        <authorList>
            <person name="Julca I."/>
        </authorList>
    </citation>
    <scope>NUCLEOTIDE SEQUENCE</scope>
</reference>
<dbReference type="GO" id="GO:0003885">
    <property type="term" value="F:D-arabinono-1,4-lactone oxidase activity"/>
    <property type="evidence" value="ECO:0007669"/>
    <property type="project" value="InterPro"/>
</dbReference>